<sequence length="274" mass="31141">MKARSDVTISIITATYNVADTVVDCLNSIKAQTLPLEHIVVDGGSVDETLEIVRTVSPRSFVISEPDNGIYDAMNKGIRLATGDVVGILNSDDFYTTPEVMTKVAEVFDDQTVMSCYGDLEYVRVIRRGQECGAAGRFAVVRHWRSGRFNCEKFKWGWMPPHPTFFVRRSVYERFGGFRLDMGSAADYELMLRLLFKHRITSFHLPEVLVRMRIGGVSNATLAHRLLANRMDRRAWHVNGLRPYPWTLLFKPVRKLPQYFVRVSIPPVLVAMAP</sequence>
<dbReference type="Gene3D" id="3.90.550.10">
    <property type="entry name" value="Spore Coat Polysaccharide Biosynthesis Protein SpsA, Chain A"/>
    <property type="match status" value="1"/>
</dbReference>
<name>A0ABM7W9M7_9BACT</name>
<dbReference type="Proteomes" id="UP000830055">
    <property type="component" value="Chromosome"/>
</dbReference>
<keyword evidence="3" id="KW-1185">Reference proteome</keyword>
<evidence type="ECO:0000313" key="3">
    <source>
        <dbReference type="Proteomes" id="UP000830055"/>
    </source>
</evidence>
<keyword evidence="2" id="KW-0808">Transferase</keyword>
<dbReference type="CDD" id="cd06433">
    <property type="entry name" value="GT_2_WfgS_like"/>
    <property type="match status" value="1"/>
</dbReference>
<dbReference type="Pfam" id="PF00535">
    <property type="entry name" value="Glycos_transf_2"/>
    <property type="match status" value="1"/>
</dbReference>
<proteinExistence type="predicted"/>
<dbReference type="EMBL" id="AP025516">
    <property type="protein sequence ID" value="BDD87657.1"/>
    <property type="molecule type" value="Genomic_DNA"/>
</dbReference>
<dbReference type="InterPro" id="IPR029044">
    <property type="entry name" value="Nucleotide-diphossugar_trans"/>
</dbReference>
<dbReference type="SUPFAM" id="SSF53448">
    <property type="entry name" value="Nucleotide-diphospho-sugar transferases"/>
    <property type="match status" value="1"/>
</dbReference>
<evidence type="ECO:0000259" key="1">
    <source>
        <dbReference type="Pfam" id="PF00535"/>
    </source>
</evidence>
<organism evidence="2 3">
    <name type="scientific">Desulfofustis limnaeus</name>
    <dbReference type="NCBI Taxonomy" id="2740163"/>
    <lineage>
        <taxon>Bacteria</taxon>
        <taxon>Pseudomonadati</taxon>
        <taxon>Thermodesulfobacteriota</taxon>
        <taxon>Desulfobulbia</taxon>
        <taxon>Desulfobulbales</taxon>
        <taxon>Desulfocapsaceae</taxon>
        <taxon>Desulfofustis</taxon>
    </lineage>
</organism>
<evidence type="ECO:0000313" key="2">
    <source>
        <dbReference type="EMBL" id="BDD87657.1"/>
    </source>
</evidence>
<accession>A0ABM7W9M7</accession>
<dbReference type="InterPro" id="IPR001173">
    <property type="entry name" value="Glyco_trans_2-like"/>
</dbReference>
<protein>
    <submittedName>
        <fullName evidence="2">Glycosyl transferase</fullName>
    </submittedName>
</protein>
<dbReference type="PANTHER" id="PTHR22916">
    <property type="entry name" value="GLYCOSYLTRANSFERASE"/>
    <property type="match status" value="1"/>
</dbReference>
<reference evidence="2 3" key="1">
    <citation type="submission" date="2022-01" db="EMBL/GenBank/DDBJ databases">
        <title>Desulfofustis limnae sp. nov., a novel mesophilic sulfate-reducing bacterium isolated from marsh soil.</title>
        <authorList>
            <person name="Watanabe M."/>
            <person name="Takahashi A."/>
            <person name="Kojima H."/>
            <person name="Fukui M."/>
        </authorList>
    </citation>
    <scope>NUCLEOTIDE SEQUENCE [LARGE SCALE GENOMIC DNA]</scope>
    <source>
        <strain evidence="2 3">PPLL</strain>
    </source>
</reference>
<dbReference type="PANTHER" id="PTHR22916:SF3">
    <property type="entry name" value="UDP-GLCNAC:BETAGAL BETA-1,3-N-ACETYLGLUCOSAMINYLTRANSFERASE-LIKE PROTEIN 1"/>
    <property type="match status" value="1"/>
</dbReference>
<dbReference type="GO" id="GO:0016740">
    <property type="term" value="F:transferase activity"/>
    <property type="evidence" value="ECO:0007669"/>
    <property type="project" value="UniProtKB-KW"/>
</dbReference>
<feature type="domain" description="Glycosyltransferase 2-like" evidence="1">
    <location>
        <begin position="10"/>
        <end position="117"/>
    </location>
</feature>
<gene>
    <name evidence="2" type="ORF">DPPLL_20220</name>
</gene>